<comment type="caution">
    <text evidence="1">The sequence shown here is derived from an EMBL/GenBank/DDBJ whole genome shotgun (WGS) entry which is preliminary data.</text>
</comment>
<reference evidence="1" key="1">
    <citation type="submission" date="2022-10" db="EMBL/GenBank/DDBJ databases">
        <title>Genome Sequence of Xylaria curta.</title>
        <authorList>
            <person name="Buettner E."/>
        </authorList>
    </citation>
    <scope>NUCLEOTIDE SEQUENCE</scope>
    <source>
        <strain evidence="1">Babe10</strain>
    </source>
</reference>
<accession>A0ACC1PHP0</accession>
<sequence>MAPVIHLVRHAQGYHNLSIENQWIRDPDLTDLGKQQCEELCKIFPYHDKITHLVASPIRRTIFTCQFSFAPAVKAGKKIVALQDAQEVSLYPCDVGSDVEPLEKEFGDLVDFGSLTDDWNKKTTDSKYYPDPKKLEARARDTRLWLLLRPGEVIYTKYDNTWTPFAISRVFKKIATNADGLRSYSIDCWNYMYYDGQLRREMHTFDVHPFSGEEAIHNLPVIPARFFAGADKDMTPAEATAEQIRLGKLVWELYKKPSYKAYHLKDRGSRPDLTPRQSEDGGKENDCRGVDADGDVDVFACENRRPQEGFCQQQQQWRIGNAL</sequence>
<proteinExistence type="predicted"/>
<dbReference type="EMBL" id="JAPDGR010000290">
    <property type="protein sequence ID" value="KAJ2992090.1"/>
    <property type="molecule type" value="Genomic_DNA"/>
</dbReference>
<evidence type="ECO:0000313" key="1">
    <source>
        <dbReference type="EMBL" id="KAJ2992090.1"/>
    </source>
</evidence>
<organism evidence="1 2">
    <name type="scientific">Xylaria curta</name>
    <dbReference type="NCBI Taxonomy" id="42375"/>
    <lineage>
        <taxon>Eukaryota</taxon>
        <taxon>Fungi</taxon>
        <taxon>Dikarya</taxon>
        <taxon>Ascomycota</taxon>
        <taxon>Pezizomycotina</taxon>
        <taxon>Sordariomycetes</taxon>
        <taxon>Xylariomycetidae</taxon>
        <taxon>Xylariales</taxon>
        <taxon>Xylariaceae</taxon>
        <taxon>Xylaria</taxon>
    </lineage>
</organism>
<name>A0ACC1PHP0_9PEZI</name>
<keyword evidence="2" id="KW-1185">Reference proteome</keyword>
<protein>
    <submittedName>
        <fullName evidence="1">Uncharacterized protein</fullName>
    </submittedName>
</protein>
<gene>
    <name evidence="1" type="ORF">NUW58_g2292</name>
</gene>
<evidence type="ECO:0000313" key="2">
    <source>
        <dbReference type="Proteomes" id="UP001143856"/>
    </source>
</evidence>
<dbReference type="Proteomes" id="UP001143856">
    <property type="component" value="Unassembled WGS sequence"/>
</dbReference>